<evidence type="ECO:0000313" key="1">
    <source>
        <dbReference type="EMBL" id="KAH8006102.1"/>
    </source>
</evidence>
<comment type="caution">
    <text evidence="1">The sequence shown here is derived from an EMBL/GenBank/DDBJ whole genome shotgun (WGS) entry which is preliminary data.</text>
</comment>
<evidence type="ECO:0000313" key="2">
    <source>
        <dbReference type="Proteomes" id="UP000827872"/>
    </source>
</evidence>
<dbReference type="EMBL" id="CM037617">
    <property type="protein sequence ID" value="KAH8006102.1"/>
    <property type="molecule type" value="Genomic_DNA"/>
</dbReference>
<name>A0ACB8FLI8_9SAUR</name>
<keyword evidence="2" id="KW-1185">Reference proteome</keyword>
<organism evidence="1 2">
    <name type="scientific">Sphaerodactylus townsendi</name>
    <dbReference type="NCBI Taxonomy" id="933632"/>
    <lineage>
        <taxon>Eukaryota</taxon>
        <taxon>Metazoa</taxon>
        <taxon>Chordata</taxon>
        <taxon>Craniata</taxon>
        <taxon>Vertebrata</taxon>
        <taxon>Euteleostomi</taxon>
        <taxon>Lepidosauria</taxon>
        <taxon>Squamata</taxon>
        <taxon>Bifurcata</taxon>
        <taxon>Gekkota</taxon>
        <taxon>Sphaerodactylidae</taxon>
        <taxon>Sphaerodactylus</taxon>
    </lineage>
</organism>
<protein>
    <submittedName>
        <fullName evidence="1">Uncharacterized protein</fullName>
    </submittedName>
</protein>
<gene>
    <name evidence="1" type="ORF">K3G42_031995</name>
</gene>
<accession>A0ACB8FLI8</accession>
<sequence>MNVFAGIKCFGNIRRRSRQEVDMAFLAPSSLRQLDPGYNEEKQKQEEKLIQSLASLSSWERIKAIQKIPKSMKEKRELRNHVLMEQTKTRSRDAQINCCAQCFYNTALSFRQFKNGLSDCVQFFQRWQKTLKVIGGKFGTGICSYFVFLTWLLTFNIFSFLVNFSFITIPQLLEAKANNLSFTGLEFFTGAVSVWFSSSFLKSIF</sequence>
<reference evidence="1" key="1">
    <citation type="submission" date="2021-08" db="EMBL/GenBank/DDBJ databases">
        <title>The first chromosome-level gecko genome reveals the dynamic sex chromosomes of Neotropical dwarf geckos (Sphaerodactylidae: Sphaerodactylus).</title>
        <authorList>
            <person name="Pinto B.J."/>
            <person name="Keating S.E."/>
            <person name="Gamble T."/>
        </authorList>
    </citation>
    <scope>NUCLEOTIDE SEQUENCE</scope>
    <source>
        <strain evidence="1">TG3544</strain>
    </source>
</reference>
<dbReference type="Proteomes" id="UP000827872">
    <property type="component" value="Linkage Group LG04"/>
</dbReference>
<proteinExistence type="predicted"/>